<organism evidence="1 2">
    <name type="scientific">Oceanotoga teriensis</name>
    <dbReference type="NCBI Taxonomy" id="515440"/>
    <lineage>
        <taxon>Bacteria</taxon>
        <taxon>Thermotogati</taxon>
        <taxon>Thermotogota</taxon>
        <taxon>Thermotogae</taxon>
        <taxon>Petrotogales</taxon>
        <taxon>Petrotogaceae</taxon>
        <taxon>Oceanotoga</taxon>
    </lineage>
</organism>
<reference evidence="1 2" key="1">
    <citation type="submission" date="2018-05" db="EMBL/GenBank/DDBJ databases">
        <title>Genomic Encyclopedia of Type Strains, Phase IV (KMG-IV): sequencing the most valuable type-strain genomes for metagenomic binning, comparative biology and taxonomic classification.</title>
        <authorList>
            <person name="Goeker M."/>
        </authorList>
    </citation>
    <scope>NUCLEOTIDE SEQUENCE [LARGE SCALE GENOMIC DNA]</scope>
    <source>
        <strain evidence="1 2">DSM 24906</strain>
    </source>
</reference>
<dbReference type="RefSeq" id="WP_109604834.1">
    <property type="nucleotide sequence ID" value="NZ_QGGI01000008.1"/>
</dbReference>
<keyword evidence="2" id="KW-1185">Reference proteome</keyword>
<evidence type="ECO:0000313" key="1">
    <source>
        <dbReference type="EMBL" id="PWJ93310.1"/>
    </source>
</evidence>
<dbReference type="AlphaFoldDB" id="A0AA45C6Y1"/>
<dbReference type="Proteomes" id="UP000245921">
    <property type="component" value="Unassembled WGS sequence"/>
</dbReference>
<proteinExistence type="predicted"/>
<dbReference type="EMBL" id="QGGI01000008">
    <property type="protein sequence ID" value="PWJ93310.1"/>
    <property type="molecule type" value="Genomic_DNA"/>
</dbReference>
<protein>
    <submittedName>
        <fullName evidence="1">Uncharacterized protein</fullName>
    </submittedName>
</protein>
<accession>A0AA45C6Y1</accession>
<gene>
    <name evidence="1" type="ORF">C7380_108140</name>
</gene>
<comment type="caution">
    <text evidence="1">The sequence shown here is derived from an EMBL/GenBank/DDBJ whole genome shotgun (WGS) entry which is preliminary data.</text>
</comment>
<evidence type="ECO:0000313" key="2">
    <source>
        <dbReference type="Proteomes" id="UP000245921"/>
    </source>
</evidence>
<sequence length="487" mass="57654">MKNIKFFRTGEIVRDIGIVNLYRILKNEDYNAVLKDNYLEINGINSRNFYRIIVENILFKIAIDGINIELTKGKKELINKDNINFENYKKFVDNSDYDDKTKKMIINKIESQYIPYLRNSGKFGANAGNVENFHNNFKKILEIVFEEKSEEFLNNEYEKIETKCSICHNNYVYKYDITHKEEKKERKTSKYLYSFMGSENNMFNNYGQDLGSNICFECEFFNIMFLLYINENRNSELIYVESLKLMEFFNYKYNLISRELRNKGFLSSLSDYRNNRFKLYGIERDSNKGIIINLNSVLDINNMIKSLKIKAIIDSFYITSSTKKELYRLVDYKNYNIILKYFLANLIFQDEKEKSIDMIKTKNNVRIFLKFIKFLYGGDLEMSEEKIKYFEDNNKFRSSGYSLGKILNVESKKSIIYKLNNYLKTLNRKGLLEMIIHLLTVNSDAVLPKDLANSIMKSTENDLYYNVGLFIEGLLQPDNTNKKGENK</sequence>
<name>A0AA45C6Y1_9BACT</name>